<sequence>MKKRRRKEIVGAPQTPRFQLINWVLLAAAIILIALGFYSLSRGSITLAPILLVAGYCVVVPLALLLRVKPKEKDHA</sequence>
<organism evidence="2 3">
    <name type="scientific">candidate division TA06 bacterium B3_TA06</name>
    <dbReference type="NCBI Taxonomy" id="2012487"/>
    <lineage>
        <taxon>Bacteria</taxon>
        <taxon>Bacteria division TA06</taxon>
    </lineage>
</organism>
<gene>
    <name evidence="2" type="ORF">CEE36_02035</name>
</gene>
<evidence type="ECO:0008006" key="4">
    <source>
        <dbReference type="Google" id="ProtNLM"/>
    </source>
</evidence>
<reference evidence="2 3" key="1">
    <citation type="submission" date="2017-06" db="EMBL/GenBank/DDBJ databases">
        <title>Novel microbial phyla capable of carbon fixation and sulfur reduction in deep-sea sediments.</title>
        <authorList>
            <person name="Huang J."/>
            <person name="Baker B."/>
            <person name="Wang Y."/>
        </authorList>
    </citation>
    <scope>NUCLEOTIDE SEQUENCE [LARGE SCALE GENOMIC DNA]</scope>
    <source>
        <strain evidence="2">B3_TA06</strain>
    </source>
</reference>
<accession>A0A532V9P9</accession>
<name>A0A532V9P9_UNCT6</name>
<feature type="transmembrane region" description="Helical" evidence="1">
    <location>
        <begin position="46"/>
        <end position="66"/>
    </location>
</feature>
<dbReference type="Proteomes" id="UP000317778">
    <property type="component" value="Unassembled WGS sequence"/>
</dbReference>
<feature type="transmembrane region" description="Helical" evidence="1">
    <location>
        <begin position="20"/>
        <end position="40"/>
    </location>
</feature>
<evidence type="ECO:0000313" key="3">
    <source>
        <dbReference type="Proteomes" id="UP000317778"/>
    </source>
</evidence>
<evidence type="ECO:0000256" key="1">
    <source>
        <dbReference type="SAM" id="Phobius"/>
    </source>
</evidence>
<comment type="caution">
    <text evidence="2">The sequence shown here is derived from an EMBL/GenBank/DDBJ whole genome shotgun (WGS) entry which is preliminary data.</text>
</comment>
<keyword evidence="1" id="KW-0472">Membrane</keyword>
<dbReference type="EMBL" id="NJBO01000002">
    <property type="protein sequence ID" value="TKJ43919.1"/>
    <property type="molecule type" value="Genomic_DNA"/>
</dbReference>
<evidence type="ECO:0000313" key="2">
    <source>
        <dbReference type="EMBL" id="TKJ43919.1"/>
    </source>
</evidence>
<dbReference type="AlphaFoldDB" id="A0A532V9P9"/>
<proteinExistence type="predicted"/>
<keyword evidence="1" id="KW-1133">Transmembrane helix</keyword>
<keyword evidence="1" id="KW-0812">Transmembrane</keyword>
<protein>
    <recommendedName>
        <fullName evidence="4">DUF3098 domain-containing protein</fullName>
    </recommendedName>
</protein>